<dbReference type="Proteomes" id="UP000034894">
    <property type="component" value="Unassembled WGS sequence"/>
</dbReference>
<gene>
    <name evidence="11" type="primary">hisG</name>
    <name evidence="15" type="ORF">UV73_C0009G0002</name>
</gene>
<dbReference type="AlphaFoldDB" id="A0A0G1FNT3"/>
<accession>A0A0G1FNT3</accession>
<keyword evidence="11" id="KW-0479">Metal-binding</keyword>
<dbReference type="PATRIC" id="fig|1618443.3.peg.1163"/>
<evidence type="ECO:0000259" key="13">
    <source>
        <dbReference type="Pfam" id="PF01634"/>
    </source>
</evidence>
<keyword evidence="11" id="KW-0547">Nucleotide-binding</keyword>
<evidence type="ECO:0000256" key="9">
    <source>
        <dbReference type="ARBA" id="ARBA00023102"/>
    </source>
</evidence>
<evidence type="ECO:0000256" key="10">
    <source>
        <dbReference type="ARBA" id="ARBA00024861"/>
    </source>
</evidence>
<dbReference type="PANTHER" id="PTHR21403:SF8">
    <property type="entry name" value="ATP PHOSPHORIBOSYLTRANSFERASE"/>
    <property type="match status" value="1"/>
</dbReference>
<dbReference type="InterPro" id="IPR013115">
    <property type="entry name" value="HisG_C"/>
</dbReference>
<dbReference type="GO" id="GO:0000287">
    <property type="term" value="F:magnesium ion binding"/>
    <property type="evidence" value="ECO:0007669"/>
    <property type="project" value="UniProtKB-UniRule"/>
</dbReference>
<keyword evidence="11" id="KW-0067">ATP-binding</keyword>
<evidence type="ECO:0000256" key="1">
    <source>
        <dbReference type="ARBA" id="ARBA00000915"/>
    </source>
</evidence>
<dbReference type="GO" id="GO:0000105">
    <property type="term" value="P:L-histidine biosynthetic process"/>
    <property type="evidence" value="ECO:0007669"/>
    <property type="project" value="UniProtKB-UniRule"/>
</dbReference>
<feature type="region of interest" description="Disordered" evidence="12">
    <location>
        <begin position="1"/>
        <end position="29"/>
    </location>
</feature>
<comment type="activity regulation">
    <text evidence="11">Feedback inhibited by histidine.</text>
</comment>
<dbReference type="InterPro" id="IPR020621">
    <property type="entry name" value="ATP-PRT_HisG_long"/>
</dbReference>
<dbReference type="Pfam" id="PF01634">
    <property type="entry name" value="HisG"/>
    <property type="match status" value="1"/>
</dbReference>
<dbReference type="InterPro" id="IPR015867">
    <property type="entry name" value="N-reg_PII/ATP_PRibTrfase_C"/>
</dbReference>
<dbReference type="GO" id="GO:0003879">
    <property type="term" value="F:ATP phosphoribosyltransferase activity"/>
    <property type="evidence" value="ECO:0007669"/>
    <property type="project" value="UniProtKB-UniRule"/>
</dbReference>
<proteinExistence type="inferred from homology"/>
<feature type="domain" description="Histidine biosynthesis HisG C-terminal" evidence="14">
    <location>
        <begin position="242"/>
        <end position="313"/>
    </location>
</feature>
<organism evidence="15 16">
    <name type="scientific">Candidatus Gottesmanbacteria bacterium GW2011_GWA2_43_14</name>
    <dbReference type="NCBI Taxonomy" id="1618443"/>
    <lineage>
        <taxon>Bacteria</taxon>
        <taxon>Candidatus Gottesmaniibacteriota</taxon>
    </lineage>
</organism>
<comment type="cofactor">
    <cofactor evidence="11">
        <name>Mg(2+)</name>
        <dbReference type="ChEBI" id="CHEBI:18420"/>
    </cofactor>
</comment>
<dbReference type="HAMAP" id="MF_00079">
    <property type="entry name" value="HisG_Long"/>
    <property type="match status" value="1"/>
</dbReference>
<dbReference type="SUPFAM" id="SSF54913">
    <property type="entry name" value="GlnB-like"/>
    <property type="match status" value="1"/>
</dbReference>
<comment type="function">
    <text evidence="10 11">Catalyzes the condensation of ATP and 5-phosphoribose 1-diphosphate to form N'-(5'-phosphoribosyl)-ATP (PR-ATP). Has a crucial role in the pathway because the rate of histidine biosynthesis seems to be controlled primarily by regulation of HisG enzymatic activity.</text>
</comment>
<dbReference type="InterPro" id="IPR013820">
    <property type="entry name" value="ATP_PRibTrfase_cat"/>
</dbReference>
<comment type="caution">
    <text evidence="15">The sequence shown here is derived from an EMBL/GenBank/DDBJ whole genome shotgun (WGS) entry which is preliminary data.</text>
</comment>
<evidence type="ECO:0000313" key="16">
    <source>
        <dbReference type="Proteomes" id="UP000034894"/>
    </source>
</evidence>
<evidence type="ECO:0000256" key="12">
    <source>
        <dbReference type="SAM" id="MobiDB-lite"/>
    </source>
</evidence>
<feature type="domain" description="ATP phosphoribosyltransferase catalytic" evidence="13">
    <location>
        <begin position="82"/>
        <end position="236"/>
    </location>
</feature>
<dbReference type="InterPro" id="IPR001348">
    <property type="entry name" value="ATP_PRibTrfase_HisG"/>
</dbReference>
<evidence type="ECO:0000256" key="2">
    <source>
        <dbReference type="ARBA" id="ARBA00004667"/>
    </source>
</evidence>
<dbReference type="SUPFAM" id="SSF53850">
    <property type="entry name" value="Periplasmic binding protein-like II"/>
    <property type="match status" value="1"/>
</dbReference>
<name>A0A0G1FNT3_9BACT</name>
<evidence type="ECO:0000313" key="15">
    <source>
        <dbReference type="EMBL" id="KKS96651.1"/>
    </source>
</evidence>
<evidence type="ECO:0000259" key="14">
    <source>
        <dbReference type="Pfam" id="PF08029"/>
    </source>
</evidence>
<keyword evidence="9 11" id="KW-0368">Histidine biosynthesis</keyword>
<comment type="catalytic activity">
    <reaction evidence="1 11">
        <text>1-(5-phospho-beta-D-ribosyl)-ATP + diphosphate = 5-phospho-alpha-D-ribose 1-diphosphate + ATP</text>
        <dbReference type="Rhea" id="RHEA:18473"/>
        <dbReference type="ChEBI" id="CHEBI:30616"/>
        <dbReference type="ChEBI" id="CHEBI:33019"/>
        <dbReference type="ChEBI" id="CHEBI:58017"/>
        <dbReference type="ChEBI" id="CHEBI:73183"/>
        <dbReference type="EC" id="2.4.2.17"/>
    </reaction>
</comment>
<dbReference type="Gene3D" id="3.40.190.10">
    <property type="entry name" value="Periplasmic binding protein-like II"/>
    <property type="match status" value="2"/>
</dbReference>
<evidence type="ECO:0000256" key="5">
    <source>
        <dbReference type="ARBA" id="ARBA00020998"/>
    </source>
</evidence>
<reference evidence="15 16" key="1">
    <citation type="journal article" date="2015" name="Nature">
        <title>rRNA introns, odd ribosomes, and small enigmatic genomes across a large radiation of phyla.</title>
        <authorList>
            <person name="Brown C.T."/>
            <person name="Hug L.A."/>
            <person name="Thomas B.C."/>
            <person name="Sharon I."/>
            <person name="Castelle C.J."/>
            <person name="Singh A."/>
            <person name="Wilkins M.J."/>
            <person name="Williams K.H."/>
            <person name="Banfield J.F."/>
        </authorList>
    </citation>
    <scope>NUCLEOTIDE SEQUENCE [LARGE SCALE GENOMIC DNA]</scope>
</reference>
<feature type="compositionally biased region" description="Polar residues" evidence="12">
    <location>
        <begin position="1"/>
        <end position="27"/>
    </location>
</feature>
<dbReference type="EMBL" id="LCFP01000009">
    <property type="protein sequence ID" value="KKS96651.1"/>
    <property type="molecule type" value="Genomic_DNA"/>
</dbReference>
<dbReference type="GO" id="GO:0005524">
    <property type="term" value="F:ATP binding"/>
    <property type="evidence" value="ECO:0007669"/>
    <property type="project" value="UniProtKB-KW"/>
</dbReference>
<keyword evidence="11" id="KW-0963">Cytoplasm</keyword>
<dbReference type="Pfam" id="PF08029">
    <property type="entry name" value="HisG_C"/>
    <property type="match status" value="1"/>
</dbReference>
<comment type="pathway">
    <text evidence="2 11">Amino-acid biosynthesis; L-histidine biosynthesis; L-histidine from 5-phospho-alpha-D-ribose 1-diphosphate: step 1/9.</text>
</comment>
<dbReference type="UniPathway" id="UPA00031">
    <property type="reaction ID" value="UER00006"/>
</dbReference>
<evidence type="ECO:0000256" key="7">
    <source>
        <dbReference type="ARBA" id="ARBA00022676"/>
    </source>
</evidence>
<comment type="subcellular location">
    <subcellularLocation>
        <location evidence="11">Cytoplasm</location>
    </subcellularLocation>
</comment>
<comment type="similarity">
    <text evidence="3 11">Belongs to the ATP phosphoribosyltransferase family. Long subfamily.</text>
</comment>
<dbReference type="InterPro" id="IPR011322">
    <property type="entry name" value="N-reg_PII-like_a/b"/>
</dbReference>
<keyword evidence="8 11" id="KW-0808">Transferase</keyword>
<sequence>MGVAQEQSVRLWSGRSRGQNPSSTHMNKQSKENLILAVQKEGRLTEETLSFLWKAGLKFENYKNKLFITCRNFPLTILFVRINDIPDYITSQTADLGITGQNLLCEKRPIVSKLLNLRYGFCSLVIAVPKDSQIKKLQDLKNKKIATSYPESLINFLSKKRIKADIKIINGSVEIAPSIGLSDAVADLVSSGSTLASHDLKVLTKIYDSESVLISGKNISKRKMKSLLLKQLLGRFKSVLSAENYKCIYLELPENRYRKLKKIIPGIKIESAVSIGKNRLFISAVIKEDFIWNSLDKLKAIGSGSIYLQPLEKIINI</sequence>
<dbReference type="STRING" id="1618443.UV73_C0009G0002"/>
<evidence type="ECO:0000256" key="8">
    <source>
        <dbReference type="ARBA" id="ARBA00022679"/>
    </source>
</evidence>
<keyword evidence="11" id="KW-0460">Magnesium</keyword>
<dbReference type="NCBIfam" id="TIGR03455">
    <property type="entry name" value="HisG_C-term"/>
    <property type="match status" value="1"/>
</dbReference>
<protein>
    <recommendedName>
        <fullName evidence="5 11">ATP phosphoribosyltransferase</fullName>
        <shortName evidence="11">ATP-PRT</shortName>
        <shortName evidence="11">ATP-PRTase</shortName>
        <ecNumber evidence="4 11">2.4.2.17</ecNumber>
    </recommendedName>
</protein>
<dbReference type="Gene3D" id="3.30.70.120">
    <property type="match status" value="1"/>
</dbReference>
<dbReference type="InterPro" id="IPR018198">
    <property type="entry name" value="ATP_PRibTrfase_CS"/>
</dbReference>
<evidence type="ECO:0000256" key="3">
    <source>
        <dbReference type="ARBA" id="ARBA00007955"/>
    </source>
</evidence>
<keyword evidence="6 11" id="KW-0028">Amino-acid biosynthesis</keyword>
<keyword evidence="7 11" id="KW-0328">Glycosyltransferase</keyword>
<evidence type="ECO:0000256" key="6">
    <source>
        <dbReference type="ARBA" id="ARBA00022605"/>
    </source>
</evidence>
<evidence type="ECO:0000256" key="11">
    <source>
        <dbReference type="HAMAP-Rule" id="MF_00079"/>
    </source>
</evidence>
<dbReference type="PROSITE" id="PS01316">
    <property type="entry name" value="ATP_P_PHORIBOSYLTR"/>
    <property type="match status" value="1"/>
</dbReference>
<dbReference type="NCBIfam" id="TIGR00070">
    <property type="entry name" value="hisG"/>
    <property type="match status" value="1"/>
</dbReference>
<dbReference type="GO" id="GO:0005737">
    <property type="term" value="C:cytoplasm"/>
    <property type="evidence" value="ECO:0007669"/>
    <property type="project" value="UniProtKB-SubCell"/>
</dbReference>
<evidence type="ECO:0000256" key="4">
    <source>
        <dbReference type="ARBA" id="ARBA00011946"/>
    </source>
</evidence>
<dbReference type="EC" id="2.4.2.17" evidence="4 11"/>
<dbReference type="PANTHER" id="PTHR21403">
    <property type="entry name" value="ATP PHOSPHORIBOSYLTRANSFERASE ATP-PRTASE"/>
    <property type="match status" value="1"/>
</dbReference>